<organism evidence="2 3">
    <name type="scientific">Mucilaginibacter lappiensis</name>
    <dbReference type="NCBI Taxonomy" id="354630"/>
    <lineage>
        <taxon>Bacteria</taxon>
        <taxon>Pseudomonadati</taxon>
        <taxon>Bacteroidota</taxon>
        <taxon>Sphingobacteriia</taxon>
        <taxon>Sphingobacteriales</taxon>
        <taxon>Sphingobacteriaceae</taxon>
        <taxon>Mucilaginibacter</taxon>
    </lineage>
</organism>
<dbReference type="SUPFAM" id="SSF56112">
    <property type="entry name" value="Protein kinase-like (PK-like)"/>
    <property type="match status" value="1"/>
</dbReference>
<dbReference type="InterPro" id="IPR002575">
    <property type="entry name" value="Aminoglycoside_PTrfase"/>
</dbReference>
<dbReference type="Gene3D" id="3.30.200.150">
    <property type="match status" value="1"/>
</dbReference>
<dbReference type="PANTHER" id="PTHR21310">
    <property type="entry name" value="AMINOGLYCOSIDE PHOSPHOTRANSFERASE-RELATED-RELATED"/>
    <property type="match status" value="1"/>
</dbReference>
<dbReference type="Pfam" id="PF01636">
    <property type="entry name" value="APH"/>
    <property type="match status" value="1"/>
</dbReference>
<feature type="domain" description="Aminoglycoside phosphotransferase" evidence="1">
    <location>
        <begin position="26"/>
        <end position="250"/>
    </location>
</feature>
<dbReference type="Proteomes" id="UP000541583">
    <property type="component" value="Unassembled WGS sequence"/>
</dbReference>
<dbReference type="InterPro" id="IPR051678">
    <property type="entry name" value="AGP_Transferase"/>
</dbReference>
<protein>
    <submittedName>
        <fullName evidence="2">Hygromycin-B 4-O-kinase</fullName>
        <ecNumber evidence="2">2.7.1.163</ecNumber>
    </submittedName>
</protein>
<evidence type="ECO:0000259" key="1">
    <source>
        <dbReference type="Pfam" id="PF01636"/>
    </source>
</evidence>
<name>A0ABR6PHA6_9SPHI</name>
<reference evidence="2 3" key="1">
    <citation type="submission" date="2020-08" db="EMBL/GenBank/DDBJ databases">
        <title>Genomic Encyclopedia of Type Strains, Phase IV (KMG-V): Genome sequencing to study the core and pangenomes of soil and plant-associated prokaryotes.</title>
        <authorList>
            <person name="Whitman W."/>
        </authorList>
    </citation>
    <scope>NUCLEOTIDE SEQUENCE [LARGE SCALE GENOMIC DNA]</scope>
    <source>
        <strain evidence="2 3">ANJLi2</strain>
    </source>
</reference>
<evidence type="ECO:0000313" key="3">
    <source>
        <dbReference type="Proteomes" id="UP000541583"/>
    </source>
</evidence>
<comment type="caution">
    <text evidence="2">The sequence shown here is derived from an EMBL/GenBank/DDBJ whole genome shotgun (WGS) entry which is preliminary data.</text>
</comment>
<keyword evidence="2" id="KW-0808">Transferase</keyword>
<sequence>MADVMHIGINSLHVFLRKQFTGISDVKHIADGWWSQVFSFKTDEGSRVIRISKHLTDFRKDIFAYTHFNSAQIPVPEIIAAGKYDTQFFYCVSKYVDGIPSDQIIDAQGSKPDLLLTQTIVCQLSAIHRLNTGNLKGWGYTNENGDGIFGSWQEYLLAIHNGKYTIAWQELAKTTWLNGELFARLTERMRTYFPYLPKEKHVLHGDYGYDNLLLTADHKIAAVIDWAEMLLGDPMYDLIHMNEPWAESAQLNYMDIWKQDIKNDPKALIHFEQRLQCYTIHYTLFHLHIHTIRGEREDYEYIEHWANQNL</sequence>
<dbReference type="Gene3D" id="3.90.1200.10">
    <property type="match status" value="1"/>
</dbReference>
<evidence type="ECO:0000313" key="2">
    <source>
        <dbReference type="EMBL" id="MBB6109145.1"/>
    </source>
</evidence>
<dbReference type="EC" id="2.7.1.163" evidence="2"/>
<gene>
    <name evidence="2" type="ORF">HDF23_001888</name>
</gene>
<keyword evidence="3" id="KW-1185">Reference proteome</keyword>
<accession>A0ABR6PHA6</accession>
<dbReference type="InterPro" id="IPR011009">
    <property type="entry name" value="Kinase-like_dom_sf"/>
</dbReference>
<dbReference type="GO" id="GO:0016740">
    <property type="term" value="F:transferase activity"/>
    <property type="evidence" value="ECO:0007669"/>
    <property type="project" value="UniProtKB-KW"/>
</dbReference>
<dbReference type="EMBL" id="JACHCB010000003">
    <property type="protein sequence ID" value="MBB6109145.1"/>
    <property type="molecule type" value="Genomic_DNA"/>
</dbReference>
<proteinExistence type="predicted"/>